<evidence type="ECO:0000313" key="2">
    <source>
        <dbReference type="Proteomes" id="UP001220324"/>
    </source>
</evidence>
<protein>
    <recommendedName>
        <fullName evidence="3">Nuclear distribution protein RO10</fullName>
    </recommendedName>
</protein>
<dbReference type="GO" id="GO:0005869">
    <property type="term" value="C:dynactin complex"/>
    <property type="evidence" value="ECO:0007669"/>
    <property type="project" value="InterPro"/>
</dbReference>
<dbReference type="GO" id="GO:0061640">
    <property type="term" value="P:cytoskeleton-dependent cytokinesis"/>
    <property type="evidence" value="ECO:0007669"/>
    <property type="project" value="InterPro"/>
</dbReference>
<dbReference type="Pfam" id="PF07426">
    <property type="entry name" value="Dynactin_p22"/>
    <property type="match status" value="1"/>
</dbReference>
<proteinExistence type="predicted"/>
<reference evidence="1 2" key="1">
    <citation type="journal article" date="2023" name="IMA Fungus">
        <title>Comparative genomic study of the Penicillium genus elucidates a diverse pangenome and 15 lateral gene transfer events.</title>
        <authorList>
            <person name="Petersen C."/>
            <person name="Sorensen T."/>
            <person name="Nielsen M.R."/>
            <person name="Sondergaard T.E."/>
            <person name="Sorensen J.L."/>
            <person name="Fitzpatrick D.A."/>
            <person name="Frisvad J.C."/>
            <person name="Nielsen K.L."/>
        </authorList>
    </citation>
    <scope>NUCLEOTIDE SEQUENCE [LARGE SCALE GENOMIC DNA]</scope>
    <source>
        <strain evidence="1 2">IBT 35679</strain>
    </source>
</reference>
<comment type="caution">
    <text evidence="1">The sequence shown here is derived from an EMBL/GenBank/DDBJ whole genome shotgun (WGS) entry which is preliminary data.</text>
</comment>
<dbReference type="InterPro" id="IPR009991">
    <property type="entry name" value="DCTN3"/>
</dbReference>
<organism evidence="1 2">
    <name type="scientific">Penicillium frequentans</name>
    <dbReference type="NCBI Taxonomy" id="3151616"/>
    <lineage>
        <taxon>Eukaryota</taxon>
        <taxon>Fungi</taxon>
        <taxon>Dikarya</taxon>
        <taxon>Ascomycota</taxon>
        <taxon>Pezizomycotina</taxon>
        <taxon>Eurotiomycetes</taxon>
        <taxon>Eurotiomycetidae</taxon>
        <taxon>Eurotiales</taxon>
        <taxon>Aspergillaceae</taxon>
        <taxon>Penicillium</taxon>
    </lineage>
</organism>
<evidence type="ECO:0008006" key="3">
    <source>
        <dbReference type="Google" id="ProtNLM"/>
    </source>
</evidence>
<sequence>MTVESDSVAGATIELLEARLRRLTYLLGGATDWTGIPTTPEKPASLEETVSRRLASLERELEKLSRSVPVVRDVIQLHDRFPDLFQSPLSHEIPEGLSTHALTSIVLSYATAFPETASRLTSLNDLPIPDAQSSATLIDLQPRMDRVAQTQAEQAAEISELRVRTAKVLQRWYEVGLVGSGECWAEWEGRLEGVEREIRRREVVKERRENEI</sequence>
<gene>
    <name evidence="1" type="ORF">N7494_011371</name>
</gene>
<dbReference type="Proteomes" id="UP001220324">
    <property type="component" value="Unassembled WGS sequence"/>
</dbReference>
<dbReference type="EMBL" id="JAQIZZ010000008">
    <property type="protein sequence ID" value="KAJ5524721.1"/>
    <property type="molecule type" value="Genomic_DNA"/>
</dbReference>
<evidence type="ECO:0000313" key="1">
    <source>
        <dbReference type="EMBL" id="KAJ5524721.1"/>
    </source>
</evidence>
<keyword evidence="2" id="KW-1185">Reference proteome</keyword>
<dbReference type="AlphaFoldDB" id="A0AAD6G948"/>
<accession>A0AAD6G948</accession>
<name>A0AAD6G948_9EURO</name>